<dbReference type="RefSeq" id="WP_079205757.1">
    <property type="nucleotide sequence ID" value="NZ_MVGR01000002.1"/>
</dbReference>
<proteinExistence type="predicted"/>
<evidence type="ECO:0000313" key="2">
    <source>
        <dbReference type="EMBL" id="OPF19798.1"/>
    </source>
</evidence>
<organism evidence="2 3">
    <name type="scientific">Microcystis aeruginosa KW</name>
    <dbReference type="NCBI Taxonomy" id="1960155"/>
    <lineage>
        <taxon>Bacteria</taxon>
        <taxon>Bacillati</taxon>
        <taxon>Cyanobacteriota</taxon>
        <taxon>Cyanophyceae</taxon>
        <taxon>Oscillatoriophycideae</taxon>
        <taxon>Chroococcales</taxon>
        <taxon>Microcystaceae</taxon>
        <taxon>Microcystis</taxon>
    </lineage>
</organism>
<dbReference type="Proteomes" id="UP000189835">
    <property type="component" value="Unassembled WGS sequence"/>
</dbReference>
<evidence type="ECO:0000313" key="3">
    <source>
        <dbReference type="Proteomes" id="UP000189835"/>
    </source>
</evidence>
<dbReference type="EMBL" id="MVGR01000002">
    <property type="protein sequence ID" value="OPF19798.1"/>
    <property type="molecule type" value="Genomic_DNA"/>
</dbReference>
<dbReference type="InterPro" id="IPR054495">
    <property type="entry name" value="DUF488-N3a"/>
</dbReference>
<dbReference type="Pfam" id="PF22751">
    <property type="entry name" value="DUF488-N3a"/>
    <property type="match status" value="1"/>
</dbReference>
<accession>A0A1V4BYH4</accession>
<name>A0A1V4BYH4_MICAE</name>
<evidence type="ECO:0000259" key="1">
    <source>
        <dbReference type="Pfam" id="PF22751"/>
    </source>
</evidence>
<sequence>MIYSASYFETQNIHGSRISISRSEPQKIAVDGKLAIFVPERSILSDYKHGRIDIEGYINRYREQMRRSLPHIRAWLDSLDPSIDMTLLCWEKAGQFCHRNLAIAFVERYRPDCFGGRDVAG</sequence>
<feature type="domain" description="DUF488" evidence="1">
    <location>
        <begin position="10"/>
        <end position="107"/>
    </location>
</feature>
<comment type="caution">
    <text evidence="2">The sequence shown here is derived from an EMBL/GenBank/DDBJ whole genome shotgun (WGS) entry which is preliminary data.</text>
</comment>
<protein>
    <recommendedName>
        <fullName evidence="1">DUF488 domain-containing protein</fullName>
    </recommendedName>
</protein>
<reference evidence="2 3" key="1">
    <citation type="submission" date="2017-02" db="EMBL/GenBank/DDBJ databases">
        <title>Genome sequence of Microcystis aeruginosa KW.</title>
        <authorList>
            <person name="Oh H.-M."/>
            <person name="Ahn C.-Y."/>
            <person name="Jeong H."/>
            <person name="Srivastava A."/>
            <person name="Lee H.-G."/>
            <person name="Kang S.-R."/>
        </authorList>
    </citation>
    <scope>NUCLEOTIDE SEQUENCE [LARGE SCALE GENOMIC DNA]</scope>
    <source>
        <strain evidence="2 3">KW</strain>
    </source>
</reference>
<dbReference type="AlphaFoldDB" id="A0A1V4BYH4"/>
<gene>
    <name evidence="2" type="ORF">B1L04_03170</name>
</gene>